<evidence type="ECO:0000313" key="1">
    <source>
        <dbReference type="EnsemblPlants" id="KQL05485"/>
    </source>
</evidence>
<dbReference type="Gramene" id="KQL05485">
    <property type="protein sequence ID" value="KQL05485"/>
    <property type="gene ID" value="SETIT_004425mg"/>
</dbReference>
<proteinExistence type="predicted"/>
<organism evidence="1 2">
    <name type="scientific">Setaria italica</name>
    <name type="common">Foxtail millet</name>
    <name type="synonym">Panicum italicum</name>
    <dbReference type="NCBI Taxonomy" id="4555"/>
    <lineage>
        <taxon>Eukaryota</taxon>
        <taxon>Viridiplantae</taxon>
        <taxon>Streptophyta</taxon>
        <taxon>Embryophyta</taxon>
        <taxon>Tracheophyta</taxon>
        <taxon>Spermatophyta</taxon>
        <taxon>Magnoliopsida</taxon>
        <taxon>Liliopsida</taxon>
        <taxon>Poales</taxon>
        <taxon>Poaceae</taxon>
        <taxon>PACMAD clade</taxon>
        <taxon>Panicoideae</taxon>
        <taxon>Panicodae</taxon>
        <taxon>Paniceae</taxon>
        <taxon>Cenchrinae</taxon>
        <taxon>Setaria</taxon>
    </lineage>
</organism>
<accession>K3XR84</accession>
<reference evidence="2" key="1">
    <citation type="journal article" date="2012" name="Nat. Biotechnol.">
        <title>Reference genome sequence of the model plant Setaria.</title>
        <authorList>
            <person name="Bennetzen J.L."/>
            <person name="Schmutz J."/>
            <person name="Wang H."/>
            <person name="Percifield R."/>
            <person name="Hawkins J."/>
            <person name="Pontaroli A.C."/>
            <person name="Estep M."/>
            <person name="Feng L."/>
            <person name="Vaughn J.N."/>
            <person name="Grimwood J."/>
            <person name="Jenkins J."/>
            <person name="Barry K."/>
            <person name="Lindquist E."/>
            <person name="Hellsten U."/>
            <person name="Deshpande S."/>
            <person name="Wang X."/>
            <person name="Wu X."/>
            <person name="Mitros T."/>
            <person name="Triplett J."/>
            <person name="Yang X."/>
            <person name="Ye C.Y."/>
            <person name="Mauro-Herrera M."/>
            <person name="Wang L."/>
            <person name="Li P."/>
            <person name="Sharma M."/>
            <person name="Sharma R."/>
            <person name="Ronald P.C."/>
            <person name="Panaud O."/>
            <person name="Kellogg E.A."/>
            <person name="Brutnell T.P."/>
            <person name="Doust A.N."/>
            <person name="Tuskan G.A."/>
            <person name="Rokhsar D."/>
            <person name="Devos K.M."/>
        </authorList>
    </citation>
    <scope>NUCLEOTIDE SEQUENCE [LARGE SCALE GENOMIC DNA]</scope>
    <source>
        <strain evidence="2">cv. Yugu1</strain>
    </source>
</reference>
<protein>
    <submittedName>
        <fullName evidence="1">Uncharacterized protein</fullName>
    </submittedName>
</protein>
<sequence length="87" mass="10108">MAKAVNIHIITLYDTLGVCKIRFLHSQMSLFVTRKLDATLNKLVSSHVHQRQWRDRFPFPCSSMLKIVYLCYSLENLHHGLVPTLVL</sequence>
<reference evidence="1" key="2">
    <citation type="submission" date="2018-08" db="UniProtKB">
        <authorList>
            <consortium name="EnsemblPlants"/>
        </authorList>
    </citation>
    <scope>IDENTIFICATION</scope>
    <source>
        <strain evidence="1">Yugu1</strain>
    </source>
</reference>
<dbReference type="Proteomes" id="UP000004995">
    <property type="component" value="Unassembled WGS sequence"/>
</dbReference>
<dbReference type="InParanoid" id="K3XR84"/>
<dbReference type="EMBL" id="AGNK02003118">
    <property type="status" value="NOT_ANNOTATED_CDS"/>
    <property type="molecule type" value="Genomic_DNA"/>
</dbReference>
<dbReference type="HOGENOM" id="CLU_2487660_0_0_1"/>
<keyword evidence="2" id="KW-1185">Reference proteome</keyword>
<dbReference type="EnsemblPlants" id="KQL05485">
    <property type="protein sequence ID" value="KQL05485"/>
    <property type="gene ID" value="SETIT_004425mg"/>
</dbReference>
<name>K3XR84_SETIT</name>
<evidence type="ECO:0000313" key="2">
    <source>
        <dbReference type="Proteomes" id="UP000004995"/>
    </source>
</evidence>
<dbReference type="AlphaFoldDB" id="K3XR84"/>